<evidence type="ECO:0000313" key="2">
    <source>
        <dbReference type="Proteomes" id="UP000316921"/>
    </source>
</evidence>
<name>A0A518BHX6_9BACT</name>
<dbReference type="EMBL" id="CP036287">
    <property type="protein sequence ID" value="QDU66543.1"/>
    <property type="molecule type" value="Genomic_DNA"/>
</dbReference>
<organism evidence="1 2">
    <name type="scientific">Engelhardtia mirabilis</name>
    <dbReference type="NCBI Taxonomy" id="2528011"/>
    <lineage>
        <taxon>Bacteria</taxon>
        <taxon>Pseudomonadati</taxon>
        <taxon>Planctomycetota</taxon>
        <taxon>Planctomycetia</taxon>
        <taxon>Planctomycetia incertae sedis</taxon>
        <taxon>Engelhardtia</taxon>
    </lineage>
</organism>
<protein>
    <submittedName>
        <fullName evidence="1">Uncharacterized protein</fullName>
    </submittedName>
</protein>
<gene>
    <name evidence="1" type="ORF">Pla133_16190</name>
</gene>
<keyword evidence="2" id="KW-1185">Reference proteome</keyword>
<dbReference type="RefSeq" id="WP_145064370.1">
    <property type="nucleotide sequence ID" value="NZ_CP036287.1"/>
</dbReference>
<evidence type="ECO:0000313" key="1">
    <source>
        <dbReference type="EMBL" id="QDU66543.1"/>
    </source>
</evidence>
<dbReference type="AlphaFoldDB" id="A0A518BHX6"/>
<dbReference type="Proteomes" id="UP000316921">
    <property type="component" value="Chromosome"/>
</dbReference>
<dbReference type="KEGG" id="pbap:Pla133_16190"/>
<reference evidence="1 2" key="1">
    <citation type="submission" date="2019-02" db="EMBL/GenBank/DDBJ databases">
        <title>Deep-cultivation of Planctomycetes and their phenomic and genomic characterization uncovers novel biology.</title>
        <authorList>
            <person name="Wiegand S."/>
            <person name="Jogler M."/>
            <person name="Boedeker C."/>
            <person name="Pinto D."/>
            <person name="Vollmers J."/>
            <person name="Rivas-Marin E."/>
            <person name="Kohn T."/>
            <person name="Peeters S.H."/>
            <person name="Heuer A."/>
            <person name="Rast P."/>
            <person name="Oberbeckmann S."/>
            <person name="Bunk B."/>
            <person name="Jeske O."/>
            <person name="Meyerdierks A."/>
            <person name="Storesund J.E."/>
            <person name="Kallscheuer N."/>
            <person name="Luecker S."/>
            <person name="Lage O.M."/>
            <person name="Pohl T."/>
            <person name="Merkel B.J."/>
            <person name="Hornburger P."/>
            <person name="Mueller R.-W."/>
            <person name="Bruemmer F."/>
            <person name="Labrenz M."/>
            <person name="Spormann A.M."/>
            <person name="Op den Camp H."/>
            <person name="Overmann J."/>
            <person name="Amann R."/>
            <person name="Jetten M.S.M."/>
            <person name="Mascher T."/>
            <person name="Medema M.H."/>
            <person name="Devos D.P."/>
            <person name="Kaster A.-K."/>
            <person name="Ovreas L."/>
            <person name="Rohde M."/>
            <person name="Galperin M.Y."/>
            <person name="Jogler C."/>
        </authorList>
    </citation>
    <scope>NUCLEOTIDE SEQUENCE [LARGE SCALE GENOMIC DNA]</scope>
    <source>
        <strain evidence="1 2">Pla133</strain>
    </source>
</reference>
<sequence>MEQPDWDAFVQWPAGERETFLDLGNSLIEAQRTCIHETLGATTRFEPPAHGELYYAPFITPHSPQADLQDPGYNPPDGVVLFIGEGNGPCGMFGGIFCLSSREVPAVAGILADWKAYSAVLSEELLARVERLPLL</sequence>
<accession>A0A518BHX6</accession>
<proteinExistence type="predicted"/>